<evidence type="ECO:0000313" key="2">
    <source>
        <dbReference type="Proteomes" id="UP000317901"/>
    </source>
</evidence>
<gene>
    <name evidence="1" type="ORF">FJD37_17110</name>
</gene>
<dbReference type="RefSeq" id="WP_146426749.1">
    <property type="nucleotide sequence ID" value="NZ_VFIP01000036.1"/>
</dbReference>
<comment type="caution">
    <text evidence="1">The sequence shown here is derived from an EMBL/GenBank/DDBJ whole genome shotgun (WGS) entry which is preliminary data.</text>
</comment>
<accession>A0A5C5PUZ1</accession>
<protein>
    <submittedName>
        <fullName evidence="1">Uncharacterized protein</fullName>
    </submittedName>
</protein>
<organism evidence="1 2">
    <name type="scientific">Pseudomonas saxonica</name>
    <dbReference type="NCBI Taxonomy" id="2600598"/>
    <lineage>
        <taxon>Bacteria</taxon>
        <taxon>Pseudomonadati</taxon>
        <taxon>Pseudomonadota</taxon>
        <taxon>Gammaproteobacteria</taxon>
        <taxon>Pseudomonadales</taxon>
        <taxon>Pseudomonadaceae</taxon>
        <taxon>Pseudomonas</taxon>
    </lineage>
</organism>
<dbReference type="OrthoDB" id="7003488at2"/>
<name>A0A5C5PUZ1_9PSED</name>
<dbReference type="EMBL" id="VFIP01000036">
    <property type="protein sequence ID" value="TWR87229.1"/>
    <property type="molecule type" value="Genomic_DNA"/>
</dbReference>
<evidence type="ECO:0000313" key="1">
    <source>
        <dbReference type="EMBL" id="TWR87229.1"/>
    </source>
</evidence>
<dbReference type="AlphaFoldDB" id="A0A5C5PUZ1"/>
<reference evidence="1 2" key="1">
    <citation type="submission" date="2019-06" db="EMBL/GenBank/DDBJ databases">
        <title>Pseudomonas bimorpha sp. nov. isolated from bovine raw milk and skim milk concentrate.</title>
        <authorList>
            <person name="Hofmann K."/>
            <person name="Huptas C."/>
            <person name="Doll E."/>
            <person name="Scherer S."/>
            <person name="Wenning M."/>
        </authorList>
    </citation>
    <scope>NUCLEOTIDE SEQUENCE [LARGE SCALE GENOMIC DNA]</scope>
    <source>
        <strain evidence="1 2">DSM 108990</strain>
    </source>
</reference>
<sequence length="553" mass="62192">MKELTKNPDLIAAYSVFSSFNAQNFGPRPSFQEVAKAVFKKALIDKFPTLPVSVADLALAEPLTAVDPQNPQPRHFRFMAPEEVMIQRFIDDSSFTLIEGEHRLTASRDPVNPAAQRVGMDSLQAIINDQSATLIEAYQQAVAQFWSERSEGKNSPFQWLSRSLKAGVSSTTSNRHREPALSNEKAVSLAVISAFPEKTERLGVSSETPLHAYLVNIQSTERTGPQRFQLPGTLVVTRDMADLSFILSYAPERGVEQFRSMQWMGNSFIERVRERVAASLFTWTLYEPQGDIFESLALTLLDAQLYSIKKLGQTAQTERWTVPRLVRALDDAGARLPLFDSQDRTYLEHVLTNLPPWLQQADPDDQLSYSELLSAQIFWQQKAKGRTFLEGIDALPAYAQQMLTQLLHLDHPEERVDVTNLQVIELTVENVQMPQFNLEPTSLVEFALSYRGGWPVGLIEVGDSQGRPVPEWLTGGYVKNLIDELDISTHYIELIKGLLIDDEAGLVERQALFKSQISVQLSMLALEKKIKGEDGFTAQGWQIVARLMRPDDV</sequence>
<dbReference type="Proteomes" id="UP000317901">
    <property type="component" value="Unassembled WGS sequence"/>
</dbReference>
<proteinExistence type="predicted"/>